<name>A0A8S5M1I9_9CAUD</name>
<reference evidence="1" key="1">
    <citation type="journal article" date="2021" name="Proc. Natl. Acad. Sci. U.S.A.">
        <title>A Catalog of Tens of Thousands of Viruses from Human Metagenomes Reveals Hidden Associations with Chronic Diseases.</title>
        <authorList>
            <person name="Tisza M.J."/>
            <person name="Buck C.B."/>
        </authorList>
    </citation>
    <scope>NUCLEOTIDE SEQUENCE</scope>
    <source>
        <strain evidence="1">CtIi96</strain>
    </source>
</reference>
<evidence type="ECO:0000313" key="1">
    <source>
        <dbReference type="EMBL" id="DAD76100.1"/>
    </source>
</evidence>
<proteinExistence type="predicted"/>
<organism evidence="1">
    <name type="scientific">Podoviridae sp. ctIi96</name>
    <dbReference type="NCBI Taxonomy" id="2826550"/>
    <lineage>
        <taxon>Viruses</taxon>
        <taxon>Duplodnaviria</taxon>
        <taxon>Heunggongvirae</taxon>
        <taxon>Uroviricota</taxon>
        <taxon>Caudoviricetes</taxon>
    </lineage>
</organism>
<protein>
    <submittedName>
        <fullName evidence="1">Uncharacterized protein</fullName>
    </submittedName>
</protein>
<accession>A0A8S5M1I9</accession>
<dbReference type="EMBL" id="BK014795">
    <property type="protein sequence ID" value="DAD76100.1"/>
    <property type="molecule type" value="Genomic_DNA"/>
</dbReference>
<sequence>MAKKKDEQEKVKCGDCANGHPHKGLCVWCIIHDAGRVANSTRFCNTFKKRR</sequence>